<protein>
    <recommendedName>
        <fullName evidence="1">DUF7622 domain-containing protein</fullName>
    </recommendedName>
</protein>
<keyword evidence="3" id="KW-1185">Reference proteome</keyword>
<dbReference type="Proteomes" id="UP001328107">
    <property type="component" value="Unassembled WGS sequence"/>
</dbReference>
<feature type="non-terminal residue" evidence="2">
    <location>
        <position position="120"/>
    </location>
</feature>
<dbReference type="EMBL" id="BTRK01000005">
    <property type="protein sequence ID" value="GMR52044.1"/>
    <property type="molecule type" value="Genomic_DNA"/>
</dbReference>
<sequence length="120" mass="13651">NFADTPYLRLQANLIAIQQTYQEVQIKNTWTALISSEFHANCVDQNCVDRAMQLQQKGINSTRTQVACYTYPLSKLHTQICMGDFCYWHNVSGGVTGGCFTVDDSLAEGDMEVWRWKYGV</sequence>
<dbReference type="Pfam" id="PF24602">
    <property type="entry name" value="DUF7622"/>
    <property type="match status" value="1"/>
</dbReference>
<organism evidence="2 3">
    <name type="scientific">Pristionchus mayeri</name>
    <dbReference type="NCBI Taxonomy" id="1317129"/>
    <lineage>
        <taxon>Eukaryota</taxon>
        <taxon>Metazoa</taxon>
        <taxon>Ecdysozoa</taxon>
        <taxon>Nematoda</taxon>
        <taxon>Chromadorea</taxon>
        <taxon>Rhabditida</taxon>
        <taxon>Rhabditina</taxon>
        <taxon>Diplogasteromorpha</taxon>
        <taxon>Diplogasteroidea</taxon>
        <taxon>Neodiplogasteridae</taxon>
        <taxon>Pristionchus</taxon>
    </lineage>
</organism>
<evidence type="ECO:0000313" key="2">
    <source>
        <dbReference type="EMBL" id="GMR52044.1"/>
    </source>
</evidence>
<evidence type="ECO:0000313" key="3">
    <source>
        <dbReference type="Proteomes" id="UP001328107"/>
    </source>
</evidence>
<accession>A0AAN5CXT0</accession>
<feature type="domain" description="DUF7622" evidence="1">
    <location>
        <begin position="63"/>
        <end position="111"/>
    </location>
</feature>
<comment type="caution">
    <text evidence="2">The sequence shown here is derived from an EMBL/GenBank/DDBJ whole genome shotgun (WGS) entry which is preliminary data.</text>
</comment>
<reference evidence="3" key="1">
    <citation type="submission" date="2022-10" db="EMBL/GenBank/DDBJ databases">
        <title>Genome assembly of Pristionchus species.</title>
        <authorList>
            <person name="Yoshida K."/>
            <person name="Sommer R.J."/>
        </authorList>
    </citation>
    <scope>NUCLEOTIDE SEQUENCE [LARGE SCALE GENOMIC DNA]</scope>
    <source>
        <strain evidence="3">RS5460</strain>
    </source>
</reference>
<dbReference type="AlphaFoldDB" id="A0AAN5CXT0"/>
<gene>
    <name evidence="2" type="ORF">PMAYCL1PPCAC_22239</name>
</gene>
<dbReference type="InterPro" id="IPR056039">
    <property type="entry name" value="DUF7622"/>
</dbReference>
<proteinExistence type="predicted"/>
<feature type="non-terminal residue" evidence="2">
    <location>
        <position position="1"/>
    </location>
</feature>
<name>A0AAN5CXT0_9BILA</name>
<evidence type="ECO:0000259" key="1">
    <source>
        <dbReference type="Pfam" id="PF24602"/>
    </source>
</evidence>